<dbReference type="PANTHER" id="PTHR42791:SF1">
    <property type="entry name" value="N-ACETYLTRANSFERASE DOMAIN-CONTAINING PROTEIN"/>
    <property type="match status" value="1"/>
</dbReference>
<dbReference type="SUPFAM" id="SSF55729">
    <property type="entry name" value="Acyl-CoA N-acyltransferases (Nat)"/>
    <property type="match status" value="1"/>
</dbReference>
<accession>A0A161RWM6</accession>
<dbReference type="EMBL" id="LRFC01000001">
    <property type="protein sequence ID" value="KZE69066.1"/>
    <property type="molecule type" value="Genomic_DNA"/>
</dbReference>
<dbReference type="RefSeq" id="WP_066236413.1">
    <property type="nucleotide sequence ID" value="NZ_LRFC01000001.1"/>
</dbReference>
<dbReference type="AlphaFoldDB" id="A0A161RWM6"/>
<evidence type="ECO:0000259" key="1">
    <source>
        <dbReference type="PROSITE" id="PS51186"/>
    </source>
</evidence>
<organism evidence="2 3">
    <name type="scientific">Fictibacillus phosphorivorans</name>
    <dbReference type="NCBI Taxonomy" id="1221500"/>
    <lineage>
        <taxon>Bacteria</taxon>
        <taxon>Bacillati</taxon>
        <taxon>Bacillota</taxon>
        <taxon>Bacilli</taxon>
        <taxon>Bacillales</taxon>
        <taxon>Fictibacillaceae</taxon>
        <taxon>Fictibacillus</taxon>
    </lineage>
</organism>
<gene>
    <name evidence="2" type="ORF">AWM68_02025</name>
</gene>
<evidence type="ECO:0000313" key="2">
    <source>
        <dbReference type="EMBL" id="KZE69066.1"/>
    </source>
</evidence>
<dbReference type="Gene3D" id="3.40.630.30">
    <property type="match status" value="1"/>
</dbReference>
<proteinExistence type="predicted"/>
<dbReference type="PROSITE" id="PS51186">
    <property type="entry name" value="GNAT"/>
    <property type="match status" value="1"/>
</dbReference>
<sequence length="222" mass="25954">MYDHLMPLQKRHIKRASEILTASFIDNPMFVYFFPELKKRRKILRMTFPIVIKVLESNGRLYVTSDLVEGLFCVSVHGEKTKIAKLLHAALTCGIRLPQFLIHLSLIEFMRKASRLQPANSTLATYKKRFDNFLLVDSVCVDPARRHQGHMTKMMKAAIEETKKRKTFCLLQTETIKNVRIYKHLGFSVVEEVRFDHIPFSTFVMIYDPYDITANMKKNQPE</sequence>
<dbReference type="InterPro" id="IPR000182">
    <property type="entry name" value="GNAT_dom"/>
</dbReference>
<dbReference type="PANTHER" id="PTHR42791">
    <property type="entry name" value="GNAT FAMILY ACETYLTRANSFERASE"/>
    <property type="match status" value="1"/>
</dbReference>
<comment type="caution">
    <text evidence="2">The sequence shown here is derived from an EMBL/GenBank/DDBJ whole genome shotgun (WGS) entry which is preliminary data.</text>
</comment>
<dbReference type="CDD" id="cd04301">
    <property type="entry name" value="NAT_SF"/>
    <property type="match status" value="1"/>
</dbReference>
<keyword evidence="3" id="KW-1185">Reference proteome</keyword>
<dbReference type="InterPro" id="IPR052523">
    <property type="entry name" value="Trichothecene_AcTrans"/>
</dbReference>
<protein>
    <recommendedName>
        <fullName evidence="1">N-acetyltransferase domain-containing protein</fullName>
    </recommendedName>
</protein>
<dbReference type="GO" id="GO:0016747">
    <property type="term" value="F:acyltransferase activity, transferring groups other than amino-acyl groups"/>
    <property type="evidence" value="ECO:0007669"/>
    <property type="project" value="InterPro"/>
</dbReference>
<reference evidence="3" key="1">
    <citation type="submission" date="2016-01" db="EMBL/GenBank/DDBJ databases">
        <title>Draft genome of Chromobacterium sp. F49.</title>
        <authorList>
            <person name="Hong K.W."/>
        </authorList>
    </citation>
    <scope>NUCLEOTIDE SEQUENCE [LARGE SCALE GENOMIC DNA]</scope>
    <source>
        <strain evidence="3">P7IIIA</strain>
    </source>
</reference>
<name>A0A161RWM6_9BACL</name>
<evidence type="ECO:0000313" key="3">
    <source>
        <dbReference type="Proteomes" id="UP000076567"/>
    </source>
</evidence>
<dbReference type="Proteomes" id="UP000076567">
    <property type="component" value="Unassembled WGS sequence"/>
</dbReference>
<dbReference type="Pfam" id="PF13508">
    <property type="entry name" value="Acetyltransf_7"/>
    <property type="match status" value="1"/>
</dbReference>
<dbReference type="InterPro" id="IPR016181">
    <property type="entry name" value="Acyl_CoA_acyltransferase"/>
</dbReference>
<feature type="domain" description="N-acetyltransferase" evidence="1">
    <location>
        <begin position="128"/>
        <end position="210"/>
    </location>
</feature>